<evidence type="ECO:0000259" key="3">
    <source>
        <dbReference type="PROSITE" id="PS50943"/>
    </source>
</evidence>
<feature type="transmembrane region" description="Helical" evidence="2">
    <location>
        <begin position="293"/>
        <end position="310"/>
    </location>
</feature>
<sequence length="568" mass="65329">MNTKTTGQFISKKRKEKKMTQSELAEILQVTDKAISRWETGEGYPEVTILPKLAYTLGVSVDELLSGDQSIECETTSIKVVSLFEMMSRVSLAFILFGLLIGIGLIYLKEDKFVSLIPLSIGWFIGFVVYQYGKYQYIRSSVFNDLDKFTIYRQSKLQIITLISSIAILLPQFVLKYIVEEMGYGMIYILNEDYLDFLSFLWSSAVTLMLSIPISMVVLKIYKSVTYKHESIVHNQNIYRTIMAGMFLFIFIFFGIMIYDFVWSTMDRLMFFIPIVILLPNVYLAIVDKKGAIGLLISMVLSIGLILTSVAHDRTVPFDQPGQFIEYFDYSSAFFLITWIGSAFMMIYEVKTEQRYNERFFSYLRNIIITLTFIVLFFTYTERSMHAFSGFVTIPAILIGFGFEILFRKPKYLKKTFFILIPVLLMVLLLSVTQPVLYTKYRIDAYIWDVVKGFSIINPAFNIHGSYWILIPPIGLFVLILMFGAKHVLIKNKWIHLGLDSLFSLLFLGLALFTCILSIDYSSMMVQVIDYYPSGISTGAFMWITVGLSMSILTWINTAIRMVDQPSL</sequence>
<gene>
    <name evidence="4" type="ORF">N7548_03345</name>
</gene>
<feature type="transmembrane region" description="Helical" evidence="2">
    <location>
        <begin position="497"/>
        <end position="519"/>
    </location>
</feature>
<feature type="transmembrane region" description="Helical" evidence="2">
    <location>
        <begin position="269"/>
        <end position="286"/>
    </location>
</feature>
<dbReference type="RefSeq" id="WP_263608010.1">
    <property type="nucleotide sequence ID" value="NZ_JAOVQM010000002.1"/>
</dbReference>
<dbReference type="InterPro" id="IPR010982">
    <property type="entry name" value="Lambda_DNA-bd_dom_sf"/>
</dbReference>
<keyword evidence="2" id="KW-0472">Membrane</keyword>
<feature type="transmembrane region" description="Helical" evidence="2">
    <location>
        <begin position="159"/>
        <end position="179"/>
    </location>
</feature>
<evidence type="ECO:0000256" key="1">
    <source>
        <dbReference type="ARBA" id="ARBA00023125"/>
    </source>
</evidence>
<feature type="transmembrane region" description="Helical" evidence="2">
    <location>
        <begin position="360"/>
        <end position="380"/>
    </location>
</feature>
<keyword evidence="2" id="KW-1133">Transmembrane helix</keyword>
<reference evidence="4" key="1">
    <citation type="submission" date="2022-09" db="EMBL/GenBank/DDBJ databases">
        <title>Novel Mycoplasma species identified in domestic and wild animals.</title>
        <authorList>
            <person name="Volokhov D.V."/>
            <person name="Furtak V.A."/>
            <person name="Zagorodnyaya T.A."/>
        </authorList>
    </citation>
    <scope>NUCLEOTIDE SEQUENCE</scope>
    <source>
        <strain evidence="4">Oakley</strain>
    </source>
</reference>
<dbReference type="Pfam" id="PF01381">
    <property type="entry name" value="HTH_3"/>
    <property type="match status" value="1"/>
</dbReference>
<dbReference type="EMBL" id="JAOVQM010000002">
    <property type="protein sequence ID" value="MCV2231857.1"/>
    <property type="molecule type" value="Genomic_DNA"/>
</dbReference>
<feature type="domain" description="HTH cro/C1-type" evidence="3">
    <location>
        <begin position="10"/>
        <end position="64"/>
    </location>
</feature>
<dbReference type="SUPFAM" id="SSF47413">
    <property type="entry name" value="lambda repressor-like DNA-binding domains"/>
    <property type="match status" value="1"/>
</dbReference>
<dbReference type="PANTHER" id="PTHR46558">
    <property type="entry name" value="TRACRIPTIONAL REGULATORY PROTEIN-RELATED-RELATED"/>
    <property type="match status" value="1"/>
</dbReference>
<dbReference type="Gene3D" id="1.10.260.40">
    <property type="entry name" value="lambda repressor-like DNA-binding domains"/>
    <property type="match status" value="1"/>
</dbReference>
<feature type="transmembrane region" description="Helical" evidence="2">
    <location>
        <begin position="113"/>
        <end position="133"/>
    </location>
</feature>
<organism evidence="4 5">
    <name type="scientific">Paracholeplasma manati</name>
    <dbReference type="NCBI Taxonomy" id="591373"/>
    <lineage>
        <taxon>Bacteria</taxon>
        <taxon>Bacillati</taxon>
        <taxon>Mycoplasmatota</taxon>
        <taxon>Mollicutes</taxon>
        <taxon>Acholeplasmatales</taxon>
        <taxon>Acholeplasmataceae</taxon>
        <taxon>Paracholeplasma</taxon>
    </lineage>
</organism>
<dbReference type="PROSITE" id="PS50943">
    <property type="entry name" value="HTH_CROC1"/>
    <property type="match status" value="1"/>
</dbReference>
<evidence type="ECO:0000313" key="4">
    <source>
        <dbReference type="EMBL" id="MCV2231857.1"/>
    </source>
</evidence>
<keyword evidence="2" id="KW-0812">Transmembrane</keyword>
<feature type="transmembrane region" description="Helical" evidence="2">
    <location>
        <begin position="386"/>
        <end position="407"/>
    </location>
</feature>
<feature type="transmembrane region" description="Helical" evidence="2">
    <location>
        <begin position="90"/>
        <end position="107"/>
    </location>
</feature>
<dbReference type="PANTHER" id="PTHR46558:SF11">
    <property type="entry name" value="HTH-TYPE TRANSCRIPTIONAL REGULATOR XRE"/>
    <property type="match status" value="1"/>
</dbReference>
<comment type="caution">
    <text evidence="4">The sequence shown here is derived from an EMBL/GenBank/DDBJ whole genome shotgun (WGS) entry which is preliminary data.</text>
</comment>
<feature type="transmembrane region" description="Helical" evidence="2">
    <location>
        <begin position="539"/>
        <end position="560"/>
    </location>
</feature>
<feature type="transmembrane region" description="Helical" evidence="2">
    <location>
        <begin position="199"/>
        <end position="222"/>
    </location>
</feature>
<evidence type="ECO:0000313" key="5">
    <source>
        <dbReference type="Proteomes" id="UP001177160"/>
    </source>
</evidence>
<accession>A0ABT2Y5V1</accession>
<proteinExistence type="predicted"/>
<evidence type="ECO:0000256" key="2">
    <source>
        <dbReference type="SAM" id="Phobius"/>
    </source>
</evidence>
<dbReference type="CDD" id="cd00093">
    <property type="entry name" value="HTH_XRE"/>
    <property type="match status" value="1"/>
</dbReference>
<feature type="transmembrane region" description="Helical" evidence="2">
    <location>
        <begin position="419"/>
        <end position="438"/>
    </location>
</feature>
<protein>
    <submittedName>
        <fullName evidence="4">Helix-turn-helix domain-containing protein</fullName>
    </submittedName>
</protein>
<dbReference type="InterPro" id="IPR001387">
    <property type="entry name" value="Cro/C1-type_HTH"/>
</dbReference>
<dbReference type="SMART" id="SM00530">
    <property type="entry name" value="HTH_XRE"/>
    <property type="match status" value="1"/>
</dbReference>
<feature type="transmembrane region" description="Helical" evidence="2">
    <location>
        <begin position="467"/>
        <end position="485"/>
    </location>
</feature>
<dbReference type="Proteomes" id="UP001177160">
    <property type="component" value="Unassembled WGS sequence"/>
</dbReference>
<feature type="transmembrane region" description="Helical" evidence="2">
    <location>
        <begin position="330"/>
        <end position="348"/>
    </location>
</feature>
<name>A0ABT2Y5V1_9MOLU</name>
<keyword evidence="5" id="KW-1185">Reference proteome</keyword>
<keyword evidence="1" id="KW-0238">DNA-binding</keyword>
<feature type="transmembrane region" description="Helical" evidence="2">
    <location>
        <begin position="242"/>
        <end position="263"/>
    </location>
</feature>